<dbReference type="SUPFAM" id="SSF56059">
    <property type="entry name" value="Glutathione synthetase ATP-binding domain-like"/>
    <property type="match status" value="1"/>
</dbReference>
<dbReference type="Proteomes" id="UP001176883">
    <property type="component" value="Unassembled WGS sequence"/>
</dbReference>
<gene>
    <name evidence="2" type="ORF">Q4Q35_15355</name>
</gene>
<evidence type="ECO:0000313" key="2">
    <source>
        <dbReference type="EMBL" id="MDO5971185.1"/>
    </source>
</evidence>
<sequence>MSIYHFFKRLFLSFIIKTKASLLRFNLIAHYRNKIRGINKVNEVPYLDKNQKKEIEQYYKKQGYRVKLYWHQFFIASNKHFSVKYIPDDIFHAFVAARLNESKQWPSLLDKNLSEVLFKGYKQPQSVVKNINGFYYTDGELVSKKTAMEICVETSEKLVIKPSIESGGGRQVIDFNISGSVTTYKDLSMDKLLRLFNKDFIIQRVVSQNKQLKLLNASSLNTLRIMSYLKDNQVYILSTILRIGKSGKFTDNNSSGGMVCGIDDKGCLKEYGYYGTGKRVNKTESGFVLKGFGIPSHNKVLSIVKELHKKVPYFKIISWDIAVDEDSDPVLIEYNTYKQDIRIHQLANGPVFETVLSEFLEIGRGMDF</sequence>
<dbReference type="Pfam" id="PF14397">
    <property type="entry name" value="ATPgrasp_ST"/>
    <property type="match status" value="1"/>
</dbReference>
<comment type="caution">
    <text evidence="2">The sequence shown here is derived from an EMBL/GenBank/DDBJ whole genome shotgun (WGS) entry which is preliminary data.</text>
</comment>
<accession>A0ABT8WDF7</accession>
<dbReference type="RefSeq" id="WP_303278889.1">
    <property type="nucleotide sequence ID" value="NZ_JAUOEK010000142.1"/>
</dbReference>
<protein>
    <submittedName>
        <fullName evidence="2">Sugar-transfer associated ATP-grasp domain-containing protein</fullName>
    </submittedName>
</protein>
<feature type="domain" description="Alpha-L-glutamate ligase-related protein ATP-grasp" evidence="1">
    <location>
        <begin position="97"/>
        <end position="356"/>
    </location>
</feature>
<keyword evidence="3" id="KW-1185">Reference proteome</keyword>
<evidence type="ECO:0000259" key="1">
    <source>
        <dbReference type="Pfam" id="PF14397"/>
    </source>
</evidence>
<proteinExistence type="predicted"/>
<dbReference type="EMBL" id="JAUOEK010000142">
    <property type="protein sequence ID" value="MDO5971185.1"/>
    <property type="molecule type" value="Genomic_DNA"/>
</dbReference>
<dbReference type="InterPro" id="IPR039523">
    <property type="entry name" value="RimK-rel_E_lig_ATP-grasp"/>
</dbReference>
<organism evidence="2 3">
    <name type="scientific">Flavivirga aquimarina</name>
    <dbReference type="NCBI Taxonomy" id="2027862"/>
    <lineage>
        <taxon>Bacteria</taxon>
        <taxon>Pseudomonadati</taxon>
        <taxon>Bacteroidota</taxon>
        <taxon>Flavobacteriia</taxon>
        <taxon>Flavobacteriales</taxon>
        <taxon>Flavobacteriaceae</taxon>
        <taxon>Flavivirga</taxon>
    </lineage>
</organism>
<name>A0ABT8WDF7_9FLAO</name>
<evidence type="ECO:0000313" key="3">
    <source>
        <dbReference type="Proteomes" id="UP001176883"/>
    </source>
</evidence>
<reference evidence="2" key="1">
    <citation type="submission" date="2023-07" db="EMBL/GenBank/DDBJ databases">
        <title>Two novel species in the genus Flavivirga.</title>
        <authorList>
            <person name="Kwon K."/>
        </authorList>
    </citation>
    <scope>NUCLEOTIDE SEQUENCE</scope>
    <source>
        <strain evidence="2">KCTC 52353</strain>
    </source>
</reference>